<dbReference type="Proteomes" id="UP000003919">
    <property type="component" value="Chromosome"/>
</dbReference>
<keyword evidence="2" id="KW-1185">Reference proteome</keyword>
<dbReference type="OrthoDB" id="1524666at2"/>
<dbReference type="EMBL" id="CM001023">
    <property type="protein sequence ID" value="EAZ79962.1"/>
    <property type="molecule type" value="Genomic_DNA"/>
</dbReference>
<dbReference type="AlphaFoldDB" id="A3I0G6"/>
<gene>
    <name evidence="1" type="ORF">ALPR1_15074</name>
</gene>
<name>A3I0G6_9BACT</name>
<protein>
    <submittedName>
        <fullName evidence="1">Uncharacterized protein</fullName>
    </submittedName>
</protein>
<organism evidence="1 2">
    <name type="scientific">Algoriphagus machipongonensis</name>
    <dbReference type="NCBI Taxonomy" id="388413"/>
    <lineage>
        <taxon>Bacteria</taxon>
        <taxon>Pseudomonadati</taxon>
        <taxon>Bacteroidota</taxon>
        <taxon>Cytophagia</taxon>
        <taxon>Cytophagales</taxon>
        <taxon>Cyclobacteriaceae</taxon>
        <taxon>Algoriphagus</taxon>
    </lineage>
</organism>
<dbReference type="RefSeq" id="WP_008201732.1">
    <property type="nucleotide sequence ID" value="NZ_CM001023.1"/>
</dbReference>
<proteinExistence type="predicted"/>
<comment type="caution">
    <text evidence="1">The sequence shown here is derived from an EMBL/GenBank/DDBJ whole genome shotgun (WGS) entry which is preliminary data.</text>
</comment>
<evidence type="ECO:0000313" key="2">
    <source>
        <dbReference type="Proteomes" id="UP000003919"/>
    </source>
</evidence>
<accession>A3I0G6</accession>
<dbReference type="STRING" id="388413.ALPR1_15074"/>
<dbReference type="eggNOG" id="ENOG5032ZSH">
    <property type="taxonomic scope" value="Bacteria"/>
</dbReference>
<dbReference type="EMBL" id="AAXU02000001">
    <property type="protein sequence ID" value="EAZ79962.1"/>
    <property type="molecule type" value="Genomic_DNA"/>
</dbReference>
<dbReference type="HOGENOM" id="CLU_173112_0_0_10"/>
<sequence length="92" mass="10844">MAVKYTKHFLDKLENLFASSEYMLRYEKGNFKSGYCVLKETKIVIINKYFPLEGKINALIDILAELNFNPQDFSDKANHDFLRELQQTTLKF</sequence>
<reference evidence="1 2" key="1">
    <citation type="journal article" date="2011" name="J. Bacteriol.">
        <title>Complete genome sequence of Algoriphagus sp. PR1, bacterial prey of a colony-forming choanoflagellate.</title>
        <authorList>
            <person name="Alegado R.A."/>
            <person name="Ferriera S."/>
            <person name="Nusbaum C."/>
            <person name="Young S.K."/>
            <person name="Zeng Q."/>
            <person name="Imamovic A."/>
            <person name="Fairclough S.R."/>
            <person name="King N."/>
        </authorList>
    </citation>
    <scope>NUCLEOTIDE SEQUENCE [LARGE SCALE GENOMIC DNA]</scope>
    <source>
        <strain evidence="1 2">PR1</strain>
    </source>
</reference>
<evidence type="ECO:0000313" key="1">
    <source>
        <dbReference type="EMBL" id="EAZ79962.1"/>
    </source>
</evidence>